<organism evidence="2 3">
    <name type="scientific">Pleurodeles waltl</name>
    <name type="common">Iberian ribbed newt</name>
    <dbReference type="NCBI Taxonomy" id="8319"/>
    <lineage>
        <taxon>Eukaryota</taxon>
        <taxon>Metazoa</taxon>
        <taxon>Chordata</taxon>
        <taxon>Craniata</taxon>
        <taxon>Vertebrata</taxon>
        <taxon>Euteleostomi</taxon>
        <taxon>Amphibia</taxon>
        <taxon>Batrachia</taxon>
        <taxon>Caudata</taxon>
        <taxon>Salamandroidea</taxon>
        <taxon>Salamandridae</taxon>
        <taxon>Pleurodelinae</taxon>
        <taxon>Pleurodeles</taxon>
    </lineage>
</organism>
<evidence type="ECO:0000313" key="2">
    <source>
        <dbReference type="EMBL" id="KAJ1198025.1"/>
    </source>
</evidence>
<feature type="region of interest" description="Disordered" evidence="1">
    <location>
        <begin position="1"/>
        <end position="101"/>
    </location>
</feature>
<comment type="caution">
    <text evidence="2">The sequence shown here is derived from an EMBL/GenBank/DDBJ whole genome shotgun (WGS) entry which is preliminary data.</text>
</comment>
<proteinExistence type="predicted"/>
<evidence type="ECO:0000256" key="1">
    <source>
        <dbReference type="SAM" id="MobiDB-lite"/>
    </source>
</evidence>
<evidence type="ECO:0000313" key="3">
    <source>
        <dbReference type="Proteomes" id="UP001066276"/>
    </source>
</evidence>
<protein>
    <submittedName>
        <fullName evidence="2">Uncharacterized protein</fullName>
    </submittedName>
</protein>
<feature type="compositionally biased region" description="Polar residues" evidence="1">
    <location>
        <begin position="67"/>
        <end position="78"/>
    </location>
</feature>
<dbReference type="AlphaFoldDB" id="A0AAV7VBE5"/>
<accession>A0AAV7VBE5</accession>
<dbReference type="Proteomes" id="UP001066276">
    <property type="component" value="Chromosome 2_1"/>
</dbReference>
<reference evidence="2" key="1">
    <citation type="journal article" date="2022" name="bioRxiv">
        <title>Sequencing and chromosome-scale assembly of the giantPleurodeles waltlgenome.</title>
        <authorList>
            <person name="Brown T."/>
            <person name="Elewa A."/>
            <person name="Iarovenko S."/>
            <person name="Subramanian E."/>
            <person name="Araus A.J."/>
            <person name="Petzold A."/>
            <person name="Susuki M."/>
            <person name="Suzuki K.-i.T."/>
            <person name="Hayashi T."/>
            <person name="Toyoda A."/>
            <person name="Oliveira C."/>
            <person name="Osipova E."/>
            <person name="Leigh N.D."/>
            <person name="Simon A."/>
            <person name="Yun M.H."/>
        </authorList>
    </citation>
    <scope>NUCLEOTIDE SEQUENCE</scope>
    <source>
        <strain evidence="2">20211129_DDA</strain>
        <tissue evidence="2">Liver</tissue>
    </source>
</reference>
<feature type="compositionally biased region" description="Basic and acidic residues" evidence="1">
    <location>
        <begin position="24"/>
        <end position="45"/>
    </location>
</feature>
<gene>
    <name evidence="2" type="ORF">NDU88_001869</name>
</gene>
<name>A0AAV7VBE5_PLEWA</name>
<dbReference type="EMBL" id="JANPWB010000003">
    <property type="protein sequence ID" value="KAJ1198025.1"/>
    <property type="molecule type" value="Genomic_DNA"/>
</dbReference>
<keyword evidence="3" id="KW-1185">Reference proteome</keyword>
<sequence length="101" mass="11081">MPMSNSALLNYKRAGPPEYAFPECSHRREFGPSERSGERRESERRFRFRVRGQQRGASAKALKQSGAAHSSPQLTTRTGEPPSAPPASGSRDRPVLSSPVS</sequence>